<evidence type="ECO:0000313" key="5">
    <source>
        <dbReference type="Proteomes" id="UP001305702"/>
    </source>
</evidence>
<dbReference type="InterPro" id="IPR051344">
    <property type="entry name" value="Vgb"/>
</dbReference>
<keyword evidence="1" id="KW-0378">Hydrolase</keyword>
<dbReference type="RefSeq" id="WP_315607134.1">
    <property type="nucleotide sequence ID" value="NZ_CP130318.1"/>
</dbReference>
<sequence>MQKMMKRAIPLLTSAMLVVTGWTGAASAAEGSRLSQKTYGAPEELLVPNNYTVAVFNGTAGKEDGHNVLYATSKGKPGHLNVIDLDDYKLLRSIPIGPSESSWAHTIAPDGSLYLAADGGGARLWHYSPVTKTPEQVAQFDGQSVPNSITTDEKGRVYVGTYPGGKVFQYDPATRQVKDYGRMIGEGDQEYVRSIAYQGGNVYAGTAHKQIVRVNLATGEKTDIAGSLPVKEDTVYDLDTIDDRYLFARYTDGSGIPGEAFLYDTQTEQWLDVVLENVTGLHETDSLNGKIYYMSDKKLKTFDLATHKVEESGLEYGTGLRGADWVEFPNNPDLPGKNLVTVRYDGGATIMNIEKKLVLQLPPVIPGVPGVVNRVAAVSENQLITTGSQARSSLVNLTDKTATPFSIGQADSVFPIGDKVYMGVYPEGALFEFDLKQPPSLTNPKKLSVLGNDQERLVNITSAKGKLYISTISGYGTLGGSLTVYDPATGETTVNRNVVKNQSVLSSTYANGKIFGSTTIRGGLGSVPTEEEAKIFVWDVDKQEKITEFPLRIPGLDKPIFIGDLSAGPDGLIWGAAYEYIFAIDPNTYEVVKSKKVHSKLSFSQWAHHPLRWSEDGLLYVLFNDKLTVIDPETLESRILANTSRFDLGWDGNLYLTDMQTNTILYRIEVDGEVIEEPPHLPVPVRNPGFEEGLAGWTPLFATGAGYNYEVSTAKTFSGSKSLKITDTLRTASVALQSDKVPVVAGEEYQANVNVYIESGQPGFMFRYFDKNNATISTLEIHLDESRLAQWQKVTLRGKAPEGAVYAKLIAVTSRYNISSAYYDDFTVTKKDQQIPVVSASLTPAANENGWNNGDTVLNLAADHAWSLTYSSEGAQPAAKTTVKGSSLQLPITKEGVTTVTYSATNFSGLATDPQKMEVRIDRTAPTVQFTGKSDYTVSENVYIGCTAVDALSGLADNPCSAPLVQAPAYTFEPGEHTVSVTAKDKAGNTVTSDFTFRIAVTYDGVTELVRSFTSEDPGITEALTSKLQNAAAAEERGNAQAEAGMLNAFTNQVNALTGKKLTAEQAQVLLKLAGKL</sequence>
<dbReference type="EMBL" id="CP130318">
    <property type="protein sequence ID" value="WNQ13354.1"/>
    <property type="molecule type" value="Genomic_DNA"/>
</dbReference>
<dbReference type="SUPFAM" id="SSF50998">
    <property type="entry name" value="Quinoprotein alcohol dehydrogenase-like"/>
    <property type="match status" value="1"/>
</dbReference>
<evidence type="ECO:0000259" key="3">
    <source>
        <dbReference type="Pfam" id="PF02018"/>
    </source>
</evidence>
<dbReference type="Proteomes" id="UP001305702">
    <property type="component" value="Chromosome"/>
</dbReference>
<evidence type="ECO:0000256" key="2">
    <source>
        <dbReference type="SAM" id="SignalP"/>
    </source>
</evidence>
<dbReference type="InterPro" id="IPR008979">
    <property type="entry name" value="Galactose-bd-like_sf"/>
</dbReference>
<feature type="signal peptide" evidence="2">
    <location>
        <begin position="1"/>
        <end position="28"/>
    </location>
</feature>
<dbReference type="GO" id="GO:0016798">
    <property type="term" value="F:hydrolase activity, acting on glycosyl bonds"/>
    <property type="evidence" value="ECO:0007669"/>
    <property type="project" value="InterPro"/>
</dbReference>
<feature type="domain" description="CBM-cenC" evidence="3">
    <location>
        <begin position="685"/>
        <end position="773"/>
    </location>
</feature>
<dbReference type="Pfam" id="PF02018">
    <property type="entry name" value="CBM_4_9"/>
    <property type="match status" value="1"/>
</dbReference>
<organism evidence="4 5">
    <name type="scientific">Paenibacillus aurantius</name>
    <dbReference type="NCBI Taxonomy" id="2918900"/>
    <lineage>
        <taxon>Bacteria</taxon>
        <taxon>Bacillati</taxon>
        <taxon>Bacillota</taxon>
        <taxon>Bacilli</taxon>
        <taxon>Bacillales</taxon>
        <taxon>Paenibacillaceae</taxon>
        <taxon>Paenibacillus</taxon>
    </lineage>
</organism>
<dbReference type="InterPro" id="IPR015943">
    <property type="entry name" value="WD40/YVTN_repeat-like_dom_sf"/>
</dbReference>
<dbReference type="PANTHER" id="PTHR40274">
    <property type="entry name" value="VIRGINIAMYCIN B LYASE"/>
    <property type="match status" value="1"/>
</dbReference>
<dbReference type="Gene3D" id="2.60.120.260">
    <property type="entry name" value="Galactose-binding domain-like"/>
    <property type="match status" value="1"/>
</dbReference>
<reference evidence="4 5" key="1">
    <citation type="submission" date="2022-02" db="EMBL/GenBank/DDBJ databases">
        <title>Paenibacillus sp. MBLB1776 Whole Genome Shotgun Sequencing.</title>
        <authorList>
            <person name="Hwang C.Y."/>
            <person name="Cho E.-S."/>
            <person name="Seo M.-J."/>
        </authorList>
    </citation>
    <scope>NUCLEOTIDE SEQUENCE [LARGE SCALE GENOMIC DNA]</scope>
    <source>
        <strain evidence="4 5">MBLB1776</strain>
    </source>
</reference>
<protein>
    <submittedName>
        <fullName evidence="4">Carbohydrate binding domain-containing protein</fullName>
    </submittedName>
</protein>
<dbReference type="PANTHER" id="PTHR40274:SF3">
    <property type="entry name" value="VIRGINIAMYCIN B LYASE"/>
    <property type="match status" value="1"/>
</dbReference>
<dbReference type="KEGG" id="paun:MJA45_10110"/>
<accession>A0AA96LHG7</accession>
<dbReference type="InterPro" id="IPR003305">
    <property type="entry name" value="CenC_carb-bd"/>
</dbReference>
<dbReference type="InterPro" id="IPR011041">
    <property type="entry name" value="Quinoprot_gluc/sorb_DH_b-prop"/>
</dbReference>
<dbReference type="InterPro" id="IPR011047">
    <property type="entry name" value="Quinoprotein_ADH-like_sf"/>
</dbReference>
<gene>
    <name evidence="4" type="ORF">MJA45_10110</name>
</gene>
<evidence type="ECO:0000256" key="1">
    <source>
        <dbReference type="ARBA" id="ARBA00022801"/>
    </source>
</evidence>
<dbReference type="SUPFAM" id="SSF50952">
    <property type="entry name" value="Soluble quinoprotein glucose dehydrogenase"/>
    <property type="match status" value="1"/>
</dbReference>
<dbReference type="SUPFAM" id="SSF49785">
    <property type="entry name" value="Galactose-binding domain-like"/>
    <property type="match status" value="1"/>
</dbReference>
<feature type="chain" id="PRO_5041702301" evidence="2">
    <location>
        <begin position="29"/>
        <end position="1077"/>
    </location>
</feature>
<dbReference type="Gene3D" id="2.130.10.10">
    <property type="entry name" value="YVTN repeat-like/Quinoprotein amine dehydrogenase"/>
    <property type="match status" value="2"/>
</dbReference>
<keyword evidence="2" id="KW-0732">Signal</keyword>
<evidence type="ECO:0000313" key="4">
    <source>
        <dbReference type="EMBL" id="WNQ13354.1"/>
    </source>
</evidence>
<dbReference type="AlphaFoldDB" id="A0AA96LHG7"/>
<name>A0AA96LHG7_9BACL</name>
<keyword evidence="5" id="KW-1185">Reference proteome</keyword>
<proteinExistence type="predicted"/>